<reference evidence="2" key="1">
    <citation type="submission" date="2019-12" db="EMBL/GenBank/DDBJ databases">
        <title>Genome sequencing and annotation of Brassica cretica.</title>
        <authorList>
            <person name="Studholme D.J."/>
            <person name="Sarris P.F."/>
        </authorList>
    </citation>
    <scope>NUCLEOTIDE SEQUENCE</scope>
    <source>
        <strain evidence="2">PFS-102/07</strain>
        <tissue evidence="2">Leaf</tissue>
    </source>
</reference>
<feature type="region of interest" description="Disordered" evidence="1">
    <location>
        <begin position="176"/>
        <end position="203"/>
    </location>
</feature>
<organism evidence="2">
    <name type="scientific">Brassica cretica</name>
    <name type="common">Mustard</name>
    <dbReference type="NCBI Taxonomy" id="69181"/>
    <lineage>
        <taxon>Eukaryota</taxon>
        <taxon>Viridiplantae</taxon>
        <taxon>Streptophyta</taxon>
        <taxon>Embryophyta</taxon>
        <taxon>Tracheophyta</taxon>
        <taxon>Spermatophyta</taxon>
        <taxon>Magnoliopsida</taxon>
        <taxon>eudicotyledons</taxon>
        <taxon>Gunneridae</taxon>
        <taxon>Pentapetalae</taxon>
        <taxon>rosids</taxon>
        <taxon>malvids</taxon>
        <taxon>Brassicales</taxon>
        <taxon>Brassicaceae</taxon>
        <taxon>Brassiceae</taxon>
        <taxon>Brassica</taxon>
    </lineage>
</organism>
<accession>A0A8S9FNQ7</accession>
<evidence type="ECO:0000313" key="2">
    <source>
        <dbReference type="EMBL" id="KAF2534724.1"/>
    </source>
</evidence>
<protein>
    <submittedName>
        <fullName evidence="2">Uncharacterized protein</fullName>
    </submittedName>
</protein>
<name>A0A8S9FNQ7_BRACR</name>
<gene>
    <name evidence="2" type="ORF">F2Q70_00031332</name>
</gene>
<comment type="caution">
    <text evidence="2">The sequence shown here is derived from an EMBL/GenBank/DDBJ whole genome shotgun (WGS) entry which is preliminary data.</text>
</comment>
<dbReference type="EMBL" id="QGKY02002305">
    <property type="protein sequence ID" value="KAF2534724.1"/>
    <property type="molecule type" value="Genomic_DNA"/>
</dbReference>
<evidence type="ECO:0000256" key="1">
    <source>
        <dbReference type="SAM" id="MobiDB-lite"/>
    </source>
</evidence>
<sequence>MLDVCPEIVADVVAEADVVSSDDSESEEDGKVMKNMVAFGARKEKSSESSDSDVSTDSEDYHVMLNKWLNLNNENLRLQHDLVQGREQYEDLAEELADGVRQEVLQRVAVSNKPKVVHQCNTMKVRQEVGHKKVECFAREKSRNMAKKVNKTFMKLKKVEEVFLAKGGLLDGIKDGTSEEGCSSVRSDLEEDQEASSVESGHKVVCDTKGKEIEVRQEVMRDDLQEGDSEITPR</sequence>
<proteinExistence type="predicted"/>
<dbReference type="AlphaFoldDB" id="A0A8S9FNQ7"/>